<dbReference type="AlphaFoldDB" id="A0AAW1NTV0"/>
<dbReference type="EMBL" id="JALJOQ010000164">
    <property type="protein sequence ID" value="KAK9792452.1"/>
    <property type="molecule type" value="Genomic_DNA"/>
</dbReference>
<gene>
    <name evidence="2" type="ORF">WJX73_001544</name>
</gene>
<evidence type="ECO:0000313" key="2">
    <source>
        <dbReference type="EMBL" id="KAK9792452.1"/>
    </source>
</evidence>
<evidence type="ECO:0000313" key="3">
    <source>
        <dbReference type="Proteomes" id="UP001465755"/>
    </source>
</evidence>
<keyword evidence="1" id="KW-0560">Oxidoreductase</keyword>
<dbReference type="GO" id="GO:0016491">
    <property type="term" value="F:oxidoreductase activity"/>
    <property type="evidence" value="ECO:0007669"/>
    <property type="project" value="UniProtKB-KW"/>
</dbReference>
<dbReference type="Gene3D" id="3.40.50.720">
    <property type="entry name" value="NAD(P)-binding Rossmann-like Domain"/>
    <property type="match status" value="1"/>
</dbReference>
<dbReference type="SUPFAM" id="SSF51735">
    <property type="entry name" value="NAD(P)-binding Rossmann-fold domains"/>
    <property type="match status" value="1"/>
</dbReference>
<dbReference type="PANTHER" id="PTHR43157:SF31">
    <property type="entry name" value="PHOSPHATIDYLINOSITOL-GLYCAN BIOSYNTHESIS CLASS F PROTEIN"/>
    <property type="match status" value="1"/>
</dbReference>
<dbReference type="PRINTS" id="PR00081">
    <property type="entry name" value="GDHRDH"/>
</dbReference>
<dbReference type="InterPro" id="IPR036291">
    <property type="entry name" value="NAD(P)-bd_dom_sf"/>
</dbReference>
<proteinExistence type="predicted"/>
<reference evidence="2 3" key="1">
    <citation type="journal article" date="2024" name="Nat. Commun.">
        <title>Phylogenomics reveals the evolutionary origins of lichenization in chlorophyte algae.</title>
        <authorList>
            <person name="Puginier C."/>
            <person name="Libourel C."/>
            <person name="Otte J."/>
            <person name="Skaloud P."/>
            <person name="Haon M."/>
            <person name="Grisel S."/>
            <person name="Petersen M."/>
            <person name="Berrin J.G."/>
            <person name="Delaux P.M."/>
            <person name="Dal Grande F."/>
            <person name="Keller J."/>
        </authorList>
    </citation>
    <scope>NUCLEOTIDE SEQUENCE [LARGE SCALE GENOMIC DNA]</scope>
    <source>
        <strain evidence="2 3">SAG 2036</strain>
    </source>
</reference>
<dbReference type="InterPro" id="IPR002347">
    <property type="entry name" value="SDR_fam"/>
</dbReference>
<evidence type="ECO:0000256" key="1">
    <source>
        <dbReference type="ARBA" id="ARBA00023002"/>
    </source>
</evidence>
<sequence length="348" mass="38647">MSGANEKLDKLAGDYKAISDKYGEGLNGKIAIVTGSNTGLGYEIARALAACGVRVFVASRNLQKGEPAAKELAEKDTSKAQVEYMHLDLASLKSVRTFAEDFRKLGLPLHILVNNASSWMVPESMSPTEDGFEYQAASYYFGHVYLTELLKDKLESSAPARLLWTTSASETLGTINWDNIELTDRTSNFATYGTMKMYGQMVARVYAKQLKSKKVSVYMGQPGMSSTDFFNPEKFSWYKPDATLQWLLQKFIGLTSEQGAWPIIFNAVAPEDQLQSAETGLSMGPEYYDTGVLQMPNITNKGLIRYQEPQNDNIKDYSTCERLYEATIKLLQRKPVVHNGPKLGNVGS</sequence>
<keyword evidence="3" id="KW-1185">Reference proteome</keyword>
<dbReference type="Proteomes" id="UP001465755">
    <property type="component" value="Unassembled WGS sequence"/>
</dbReference>
<protein>
    <recommendedName>
        <fullName evidence="4">NAD(P)-binding protein</fullName>
    </recommendedName>
</protein>
<dbReference type="Pfam" id="PF00106">
    <property type="entry name" value="adh_short"/>
    <property type="match status" value="1"/>
</dbReference>
<comment type="caution">
    <text evidence="2">The sequence shown here is derived from an EMBL/GenBank/DDBJ whole genome shotgun (WGS) entry which is preliminary data.</text>
</comment>
<dbReference type="PANTHER" id="PTHR43157">
    <property type="entry name" value="PHOSPHATIDYLINOSITOL-GLYCAN BIOSYNTHESIS CLASS F PROTEIN-RELATED"/>
    <property type="match status" value="1"/>
</dbReference>
<evidence type="ECO:0008006" key="4">
    <source>
        <dbReference type="Google" id="ProtNLM"/>
    </source>
</evidence>
<organism evidence="2 3">
    <name type="scientific">Symbiochloris irregularis</name>
    <dbReference type="NCBI Taxonomy" id="706552"/>
    <lineage>
        <taxon>Eukaryota</taxon>
        <taxon>Viridiplantae</taxon>
        <taxon>Chlorophyta</taxon>
        <taxon>core chlorophytes</taxon>
        <taxon>Trebouxiophyceae</taxon>
        <taxon>Trebouxiales</taxon>
        <taxon>Trebouxiaceae</taxon>
        <taxon>Symbiochloris</taxon>
    </lineage>
</organism>
<name>A0AAW1NTV0_9CHLO</name>
<accession>A0AAW1NTV0</accession>